<dbReference type="PANTHER" id="PTHR42756:SF1">
    <property type="entry name" value="TRANSCRIPTIONAL REPRESSOR OF EMRAB OPERON"/>
    <property type="match status" value="1"/>
</dbReference>
<dbReference type="SUPFAM" id="SSF46785">
    <property type="entry name" value="Winged helix' DNA-binding domain"/>
    <property type="match status" value="1"/>
</dbReference>
<keyword evidence="3" id="KW-0804">Transcription</keyword>
<proteinExistence type="predicted"/>
<dbReference type="PROSITE" id="PS50995">
    <property type="entry name" value="HTH_MARR_2"/>
    <property type="match status" value="1"/>
</dbReference>
<evidence type="ECO:0000256" key="2">
    <source>
        <dbReference type="ARBA" id="ARBA00023125"/>
    </source>
</evidence>
<reference evidence="5 6" key="1">
    <citation type="submission" date="2013-08" db="EMBL/GenBank/DDBJ databases">
        <authorList>
            <person name="Weinstock G."/>
            <person name="Sodergren E."/>
            <person name="Wylie T."/>
            <person name="Fulton L."/>
            <person name="Fulton R."/>
            <person name="Fronick C."/>
            <person name="O'Laughlin M."/>
            <person name="Godfrey J."/>
            <person name="Miner T."/>
            <person name="Herter B."/>
            <person name="Appelbaum E."/>
            <person name="Cordes M."/>
            <person name="Lek S."/>
            <person name="Wollam A."/>
            <person name="Pepin K.H."/>
            <person name="Palsikar V.B."/>
            <person name="Mitreva M."/>
            <person name="Wilson R.K."/>
        </authorList>
    </citation>
    <scope>NUCLEOTIDE SEQUENCE [LARGE SCALE GENOMIC DNA]</scope>
    <source>
        <strain evidence="5 6">ATCC BAA-474</strain>
    </source>
</reference>
<evidence type="ECO:0000313" key="5">
    <source>
        <dbReference type="EMBL" id="ERT67878.1"/>
    </source>
</evidence>
<keyword evidence="1" id="KW-0805">Transcription regulation</keyword>
<dbReference type="SMART" id="SM00347">
    <property type="entry name" value="HTH_MARR"/>
    <property type="match status" value="1"/>
</dbReference>
<gene>
    <name evidence="5" type="ORF">HMPREF0202_02200</name>
</gene>
<feature type="non-terminal residue" evidence="5">
    <location>
        <position position="118"/>
    </location>
</feature>
<dbReference type="PANTHER" id="PTHR42756">
    <property type="entry name" value="TRANSCRIPTIONAL REGULATOR, MARR"/>
    <property type="match status" value="1"/>
</dbReference>
<protein>
    <submittedName>
        <fullName evidence="5">Transcriptional regulator, MarR family</fullName>
    </submittedName>
</protein>
<dbReference type="InterPro" id="IPR036390">
    <property type="entry name" value="WH_DNA-bd_sf"/>
</dbReference>
<dbReference type="EMBL" id="AXZF01000101">
    <property type="protein sequence ID" value="ERT67878.1"/>
    <property type="molecule type" value="Genomic_DNA"/>
</dbReference>
<dbReference type="Pfam" id="PF01047">
    <property type="entry name" value="MarR"/>
    <property type="match status" value="1"/>
</dbReference>
<accession>U7VAQ6</accession>
<evidence type="ECO:0000256" key="3">
    <source>
        <dbReference type="ARBA" id="ARBA00023163"/>
    </source>
</evidence>
<comment type="caution">
    <text evidence="5">The sequence shown here is derived from an EMBL/GenBank/DDBJ whole genome shotgun (WGS) entry which is preliminary data.</text>
</comment>
<dbReference type="STRING" id="1319815.HMPREF0202_02200"/>
<organism evidence="5 6">
    <name type="scientific">Cetobacterium somerae ATCC BAA-474</name>
    <dbReference type="NCBI Taxonomy" id="1319815"/>
    <lineage>
        <taxon>Bacteria</taxon>
        <taxon>Fusobacteriati</taxon>
        <taxon>Fusobacteriota</taxon>
        <taxon>Fusobacteriia</taxon>
        <taxon>Fusobacteriales</taxon>
        <taxon>Fusobacteriaceae</taxon>
        <taxon>Cetobacterium</taxon>
    </lineage>
</organism>
<evidence type="ECO:0000256" key="1">
    <source>
        <dbReference type="ARBA" id="ARBA00023015"/>
    </source>
</evidence>
<keyword evidence="2" id="KW-0238">DNA-binding</keyword>
<dbReference type="HOGENOM" id="CLU_083287_18_0_0"/>
<dbReference type="Proteomes" id="UP000017081">
    <property type="component" value="Unassembled WGS sequence"/>
</dbReference>
<dbReference type="AlphaFoldDB" id="U7VAQ6"/>
<dbReference type="GO" id="GO:0003677">
    <property type="term" value="F:DNA binding"/>
    <property type="evidence" value="ECO:0007669"/>
    <property type="project" value="UniProtKB-KW"/>
</dbReference>
<evidence type="ECO:0000259" key="4">
    <source>
        <dbReference type="PROSITE" id="PS50995"/>
    </source>
</evidence>
<keyword evidence="6" id="KW-1185">Reference proteome</keyword>
<dbReference type="GO" id="GO:0003700">
    <property type="term" value="F:DNA-binding transcription factor activity"/>
    <property type="evidence" value="ECO:0007669"/>
    <property type="project" value="InterPro"/>
</dbReference>
<name>U7VAQ6_9FUSO</name>
<sequence>MKTHEGAIYLISSINKEIDFLFSYLLSNLEITKMESVYLKLIYHNPGISQYEISKETKIERSLVTKYITNLEDKGLIEKRKIDSRKKGLYLLKDGILAINYIDSFLPNIQDKFKDLFS</sequence>
<feature type="domain" description="HTH marR-type" evidence="4">
    <location>
        <begin position="4"/>
        <end position="118"/>
    </location>
</feature>
<dbReference type="Gene3D" id="1.10.10.10">
    <property type="entry name" value="Winged helix-like DNA-binding domain superfamily/Winged helix DNA-binding domain"/>
    <property type="match status" value="1"/>
</dbReference>
<dbReference type="InterPro" id="IPR000835">
    <property type="entry name" value="HTH_MarR-typ"/>
</dbReference>
<dbReference type="InterPro" id="IPR036388">
    <property type="entry name" value="WH-like_DNA-bd_sf"/>
</dbReference>
<evidence type="ECO:0000313" key="6">
    <source>
        <dbReference type="Proteomes" id="UP000017081"/>
    </source>
</evidence>
<dbReference type="RefSeq" id="WP_023051732.1">
    <property type="nucleotide sequence ID" value="NZ_KI518079.1"/>
</dbReference>